<dbReference type="OrthoDB" id="826619at2"/>
<dbReference type="PANTHER" id="PTHR37833">
    <property type="entry name" value="LIPOPROTEIN-RELATED"/>
    <property type="match status" value="1"/>
</dbReference>
<gene>
    <name evidence="2" type="ordered locus">CHU_2981</name>
</gene>
<reference evidence="2 3" key="1">
    <citation type="journal article" date="2007" name="Appl. Environ. Microbiol.">
        <title>Genome sequence of the cellulolytic gliding bacterium Cytophaga hutchinsonii.</title>
        <authorList>
            <person name="Xie G."/>
            <person name="Bruce D.C."/>
            <person name="Challacombe J.F."/>
            <person name="Chertkov O."/>
            <person name="Detter J.C."/>
            <person name="Gilna P."/>
            <person name="Han C.S."/>
            <person name="Lucas S."/>
            <person name="Misra M."/>
            <person name="Myers G.L."/>
            <person name="Richardson P."/>
            <person name="Tapia R."/>
            <person name="Thayer N."/>
            <person name="Thompson L.S."/>
            <person name="Brettin T.S."/>
            <person name="Henrissat B."/>
            <person name="Wilson D.B."/>
            <person name="McBride M.J."/>
        </authorList>
    </citation>
    <scope>NUCLEOTIDE SEQUENCE [LARGE SCALE GENOMIC DNA]</scope>
    <source>
        <strain evidence="3">ATCC 33406 / DSM 1761 / CIP 103989 / NBRC 15051 / NCIMB 9469 / D465</strain>
    </source>
</reference>
<dbReference type="EMBL" id="CP000383">
    <property type="protein sequence ID" value="ABG60222.1"/>
    <property type="molecule type" value="Genomic_DNA"/>
</dbReference>
<protein>
    <recommendedName>
        <fullName evidence="4">DUF1573 domain-containing protein</fullName>
    </recommendedName>
</protein>
<dbReference type="Pfam" id="PF07610">
    <property type="entry name" value="DUF1573"/>
    <property type="match status" value="1"/>
</dbReference>
<evidence type="ECO:0000313" key="2">
    <source>
        <dbReference type="EMBL" id="ABG60222.1"/>
    </source>
</evidence>
<evidence type="ECO:0000256" key="1">
    <source>
        <dbReference type="SAM" id="SignalP"/>
    </source>
</evidence>
<keyword evidence="1" id="KW-0732">Signal</keyword>
<keyword evidence="3" id="KW-1185">Reference proteome</keyword>
<dbReference type="RefSeq" id="WP_011586332.1">
    <property type="nucleotide sequence ID" value="NC_008255.1"/>
</dbReference>
<dbReference type="Gene3D" id="2.60.40.10">
    <property type="entry name" value="Immunoglobulins"/>
    <property type="match status" value="1"/>
</dbReference>
<proteinExistence type="predicted"/>
<dbReference type="InterPro" id="IPR011467">
    <property type="entry name" value="DUF1573"/>
</dbReference>
<feature type="chain" id="PRO_5026995685" description="DUF1573 domain-containing protein" evidence="1">
    <location>
        <begin position="21"/>
        <end position="130"/>
    </location>
</feature>
<dbReference type="PANTHER" id="PTHR37833:SF1">
    <property type="entry name" value="SIGNAL PEPTIDE PROTEIN"/>
    <property type="match status" value="1"/>
</dbReference>
<accession>A0A6N4SUY7</accession>
<evidence type="ECO:0008006" key="4">
    <source>
        <dbReference type="Google" id="ProtNLM"/>
    </source>
</evidence>
<dbReference type="AlphaFoldDB" id="A0A6N4SUY7"/>
<organism evidence="2 3">
    <name type="scientific">Cytophaga hutchinsonii (strain ATCC 33406 / DSM 1761 / CIP 103989 / NBRC 15051 / NCIMB 9469 / D465)</name>
    <dbReference type="NCBI Taxonomy" id="269798"/>
    <lineage>
        <taxon>Bacteria</taxon>
        <taxon>Pseudomonadati</taxon>
        <taxon>Bacteroidota</taxon>
        <taxon>Cytophagia</taxon>
        <taxon>Cytophagales</taxon>
        <taxon>Cytophagaceae</taxon>
        <taxon>Cytophaga</taxon>
    </lineage>
</organism>
<evidence type="ECO:0000313" key="3">
    <source>
        <dbReference type="Proteomes" id="UP000001822"/>
    </source>
</evidence>
<name>A0A6N4SUY7_CYTH3</name>
<sequence length="130" mass="14232">MNRVYLVFFLLIGFAFVSNAQADFTFKVSAHDFGKINPGKDTLWYNFTFTNTGNEPLQIQDVKTSCDCTLAEWPKTTIQPGKTGVVKGGFKIENKSGPFEKNIIIIANTSPATTFLTIKGEILTAGSSAQ</sequence>
<dbReference type="InterPro" id="IPR013783">
    <property type="entry name" value="Ig-like_fold"/>
</dbReference>
<feature type="signal peptide" evidence="1">
    <location>
        <begin position="1"/>
        <end position="20"/>
    </location>
</feature>
<dbReference type="KEGG" id="chu:CHU_2981"/>
<dbReference type="Proteomes" id="UP000001822">
    <property type="component" value="Chromosome"/>
</dbReference>